<dbReference type="KEGG" id="uli:ETAA1_08920"/>
<organism evidence="2 3">
    <name type="scientific">Urbifossiella limnaea</name>
    <dbReference type="NCBI Taxonomy" id="2528023"/>
    <lineage>
        <taxon>Bacteria</taxon>
        <taxon>Pseudomonadati</taxon>
        <taxon>Planctomycetota</taxon>
        <taxon>Planctomycetia</taxon>
        <taxon>Gemmatales</taxon>
        <taxon>Gemmataceae</taxon>
        <taxon>Urbifossiella</taxon>
    </lineage>
</organism>
<dbReference type="EMBL" id="CP036273">
    <property type="protein sequence ID" value="QDU18991.1"/>
    <property type="molecule type" value="Genomic_DNA"/>
</dbReference>
<evidence type="ECO:0000256" key="1">
    <source>
        <dbReference type="SAM" id="MobiDB-lite"/>
    </source>
</evidence>
<dbReference type="RefSeq" id="WP_202920658.1">
    <property type="nucleotide sequence ID" value="NZ_CP036273.1"/>
</dbReference>
<evidence type="ECO:0000313" key="3">
    <source>
        <dbReference type="Proteomes" id="UP000319576"/>
    </source>
</evidence>
<dbReference type="Proteomes" id="UP000319576">
    <property type="component" value="Chromosome"/>
</dbReference>
<gene>
    <name evidence="2" type="ORF">ETAA1_08920</name>
</gene>
<sequence>MAAGLRSWGGLLDEIALRAGMTVDERDGLKELRNVLDQATVVERRLTERGDSIGRAVAGGRTGVSPKARVGTH</sequence>
<accession>A0A517XNA4</accession>
<feature type="region of interest" description="Disordered" evidence="1">
    <location>
        <begin position="53"/>
        <end position="73"/>
    </location>
</feature>
<protein>
    <submittedName>
        <fullName evidence="2">Uncharacterized protein</fullName>
    </submittedName>
</protein>
<evidence type="ECO:0000313" key="2">
    <source>
        <dbReference type="EMBL" id="QDU18991.1"/>
    </source>
</evidence>
<reference evidence="2 3" key="1">
    <citation type="submission" date="2019-02" db="EMBL/GenBank/DDBJ databases">
        <title>Deep-cultivation of Planctomycetes and their phenomic and genomic characterization uncovers novel biology.</title>
        <authorList>
            <person name="Wiegand S."/>
            <person name="Jogler M."/>
            <person name="Boedeker C."/>
            <person name="Pinto D."/>
            <person name="Vollmers J."/>
            <person name="Rivas-Marin E."/>
            <person name="Kohn T."/>
            <person name="Peeters S.H."/>
            <person name="Heuer A."/>
            <person name="Rast P."/>
            <person name="Oberbeckmann S."/>
            <person name="Bunk B."/>
            <person name="Jeske O."/>
            <person name="Meyerdierks A."/>
            <person name="Storesund J.E."/>
            <person name="Kallscheuer N."/>
            <person name="Luecker S."/>
            <person name="Lage O.M."/>
            <person name="Pohl T."/>
            <person name="Merkel B.J."/>
            <person name="Hornburger P."/>
            <person name="Mueller R.-W."/>
            <person name="Bruemmer F."/>
            <person name="Labrenz M."/>
            <person name="Spormann A.M."/>
            <person name="Op den Camp H."/>
            <person name="Overmann J."/>
            <person name="Amann R."/>
            <person name="Jetten M.S.M."/>
            <person name="Mascher T."/>
            <person name="Medema M.H."/>
            <person name="Devos D.P."/>
            <person name="Kaster A.-K."/>
            <person name="Ovreas L."/>
            <person name="Rohde M."/>
            <person name="Galperin M.Y."/>
            <person name="Jogler C."/>
        </authorList>
    </citation>
    <scope>NUCLEOTIDE SEQUENCE [LARGE SCALE GENOMIC DNA]</scope>
    <source>
        <strain evidence="2 3">ETA_A1</strain>
    </source>
</reference>
<name>A0A517XNA4_9BACT</name>
<dbReference type="AlphaFoldDB" id="A0A517XNA4"/>
<proteinExistence type="predicted"/>
<keyword evidence="3" id="KW-1185">Reference proteome</keyword>